<name>A0A2D4MBA7_9SAUR</name>
<sequence length="105" mass="11444">MAVHMSISGLTDCCYCSSQPLLLRFWREWGPCENGMTSATVNFPLLCTLPTYPLALPALRPPVASSPCGKLAVWSCLAMTWQWQVARGNLAAVNCPILHYTASGK</sequence>
<dbReference type="EMBL" id="IACM01086071">
    <property type="protein sequence ID" value="LAB30667.1"/>
    <property type="molecule type" value="Transcribed_RNA"/>
</dbReference>
<reference evidence="1" key="2">
    <citation type="submission" date="2017-11" db="EMBL/GenBank/DDBJ databases">
        <title>Coralsnake Venomics: Analyses of Venom Gland Transcriptomes and Proteomes of Six Brazilian Taxa.</title>
        <authorList>
            <person name="Aird S.D."/>
            <person name="Jorge da Silva N."/>
            <person name="Qiu L."/>
            <person name="Villar-Briones A."/>
            <person name="Aparecida-Saddi V."/>
            <person name="Campos-Telles M.P."/>
            <person name="Grau M."/>
            <person name="Mikheyev A.S."/>
        </authorList>
    </citation>
    <scope>NUCLEOTIDE SEQUENCE</scope>
    <source>
        <tissue evidence="1">Venom_gland</tissue>
    </source>
</reference>
<organism evidence="1">
    <name type="scientific">Micrurus spixii</name>
    <name type="common">Amazon coral snake</name>
    <dbReference type="NCBI Taxonomy" id="129469"/>
    <lineage>
        <taxon>Eukaryota</taxon>
        <taxon>Metazoa</taxon>
        <taxon>Chordata</taxon>
        <taxon>Craniata</taxon>
        <taxon>Vertebrata</taxon>
        <taxon>Euteleostomi</taxon>
        <taxon>Lepidosauria</taxon>
        <taxon>Squamata</taxon>
        <taxon>Bifurcata</taxon>
        <taxon>Unidentata</taxon>
        <taxon>Episquamata</taxon>
        <taxon>Toxicofera</taxon>
        <taxon>Serpentes</taxon>
        <taxon>Colubroidea</taxon>
        <taxon>Elapidae</taxon>
        <taxon>Elapinae</taxon>
        <taxon>Micrurus</taxon>
    </lineage>
</organism>
<dbReference type="AlphaFoldDB" id="A0A2D4MBA7"/>
<accession>A0A2D4MBA7</accession>
<protein>
    <submittedName>
        <fullName evidence="1">Uncharacterized protein</fullName>
    </submittedName>
</protein>
<proteinExistence type="predicted"/>
<reference evidence="1" key="1">
    <citation type="submission" date="2017-07" db="EMBL/GenBank/DDBJ databases">
        <authorList>
            <person name="Mikheyev A."/>
            <person name="Grau M."/>
        </authorList>
    </citation>
    <scope>NUCLEOTIDE SEQUENCE</scope>
    <source>
        <tissue evidence="1">Venom_gland</tissue>
    </source>
</reference>
<evidence type="ECO:0000313" key="1">
    <source>
        <dbReference type="EMBL" id="LAB30667.1"/>
    </source>
</evidence>